<evidence type="ECO:0000313" key="1">
    <source>
        <dbReference type="EMBL" id="KAL2053615.1"/>
    </source>
</evidence>
<gene>
    <name evidence="1" type="ORF">ABVK25_006268</name>
</gene>
<protein>
    <submittedName>
        <fullName evidence="1">Uncharacterized protein</fullName>
    </submittedName>
</protein>
<dbReference type="EMBL" id="JBHFEH010000020">
    <property type="protein sequence ID" value="KAL2053615.1"/>
    <property type="molecule type" value="Genomic_DNA"/>
</dbReference>
<dbReference type="Proteomes" id="UP001590951">
    <property type="component" value="Unassembled WGS sequence"/>
</dbReference>
<name>A0ABR4B6Y0_9LECA</name>
<reference evidence="1 2" key="1">
    <citation type="submission" date="2024-09" db="EMBL/GenBank/DDBJ databases">
        <title>Rethinking Asexuality: The Enigmatic Case of Functional Sexual Genes in Lepraria (Stereocaulaceae).</title>
        <authorList>
            <person name="Doellman M."/>
            <person name="Sun Y."/>
            <person name="Barcenas-Pena A."/>
            <person name="Lumbsch H.T."/>
            <person name="Grewe F."/>
        </authorList>
    </citation>
    <scope>NUCLEOTIDE SEQUENCE [LARGE SCALE GENOMIC DNA]</scope>
    <source>
        <strain evidence="1 2">Grewe 0041</strain>
    </source>
</reference>
<organism evidence="1 2">
    <name type="scientific">Lepraria finkii</name>
    <dbReference type="NCBI Taxonomy" id="1340010"/>
    <lineage>
        <taxon>Eukaryota</taxon>
        <taxon>Fungi</taxon>
        <taxon>Dikarya</taxon>
        <taxon>Ascomycota</taxon>
        <taxon>Pezizomycotina</taxon>
        <taxon>Lecanoromycetes</taxon>
        <taxon>OSLEUM clade</taxon>
        <taxon>Lecanoromycetidae</taxon>
        <taxon>Lecanorales</taxon>
        <taxon>Lecanorineae</taxon>
        <taxon>Stereocaulaceae</taxon>
        <taxon>Lepraria</taxon>
    </lineage>
</organism>
<comment type="caution">
    <text evidence="1">The sequence shown here is derived from an EMBL/GenBank/DDBJ whole genome shotgun (WGS) entry which is preliminary data.</text>
</comment>
<sequence>MYGVPSAGVLYVELLKAKKSLPSNQLNIPRSEVMQKLSIFIGCLESARPENETNSLCGHMHNVVSHIMDQILALNPTTEIQPTDAMDTIAPSNLAMEDDTDWLQRLKNVDWTKGSWADFG</sequence>
<accession>A0ABR4B6Y0</accession>
<keyword evidence="2" id="KW-1185">Reference proteome</keyword>
<proteinExistence type="predicted"/>
<evidence type="ECO:0000313" key="2">
    <source>
        <dbReference type="Proteomes" id="UP001590951"/>
    </source>
</evidence>